<feature type="transmembrane region" description="Helical" evidence="2">
    <location>
        <begin position="20"/>
        <end position="40"/>
    </location>
</feature>
<keyword evidence="1" id="KW-0732">Signal</keyword>
<dbReference type="RefSeq" id="WP_269308418.1">
    <property type="nucleotide sequence ID" value="NZ_CP098242.1"/>
</dbReference>
<dbReference type="KEGG" id="ovb:NB640_09195"/>
<dbReference type="PANTHER" id="PTHR36571">
    <property type="entry name" value="PROTEIN YGIW"/>
    <property type="match status" value="1"/>
</dbReference>
<proteinExistence type="predicted"/>
<gene>
    <name evidence="3" type="ORF">NB640_09195</name>
</gene>
<sequence length="147" mass="16010">MKNEFEITRTISPIHHPVRAFLAVAAISGSMILGAGMAFADTIHPVGTSQQASQGGFYGPGPALVTVQQAMGMRDDTPVTLKGHIVQSLGDEEYLFKDATGTIRVEIDHKLWAGIQVSPDELVEIQGEIEKEWNKTEVDVARIIKIK</sequence>
<dbReference type="InterPro" id="IPR005220">
    <property type="entry name" value="CarO-like"/>
</dbReference>
<evidence type="ECO:0000256" key="1">
    <source>
        <dbReference type="ARBA" id="ARBA00022729"/>
    </source>
</evidence>
<reference evidence="3" key="1">
    <citation type="journal article" date="2022" name="Front. Microbiol.">
        <title>New perspectives on an old grouping: The genomic and phenotypic variability of Oxalobacter formigenes and the implications for calcium oxalate stone prevention.</title>
        <authorList>
            <person name="Chmiel J.A."/>
            <person name="Carr C."/>
            <person name="Stuivenberg G.A."/>
            <person name="Venema R."/>
            <person name="Chanyi R.M."/>
            <person name="Al K.F."/>
            <person name="Giguere D."/>
            <person name="Say H."/>
            <person name="Akouris P.P."/>
            <person name="Dominguez Romero S.A."/>
            <person name="Kwong A."/>
            <person name="Tai V."/>
            <person name="Koval S.F."/>
            <person name="Razvi H."/>
            <person name="Bjazevic J."/>
            <person name="Burton J.P."/>
        </authorList>
    </citation>
    <scope>NUCLEOTIDE SEQUENCE</scope>
    <source>
        <strain evidence="3">WoOx3</strain>
    </source>
</reference>
<keyword evidence="4" id="KW-1185">Reference proteome</keyword>
<dbReference type="Proteomes" id="UP001156215">
    <property type="component" value="Chromosome"/>
</dbReference>
<dbReference type="EMBL" id="CP098242">
    <property type="protein sequence ID" value="WAW09421.1"/>
    <property type="molecule type" value="Genomic_DNA"/>
</dbReference>
<evidence type="ECO:0000313" key="3">
    <source>
        <dbReference type="EMBL" id="WAW09421.1"/>
    </source>
</evidence>
<dbReference type="NCBIfam" id="TIGR00156">
    <property type="entry name" value="YgiW/YdeI family stress tolerance OB fold protein"/>
    <property type="match status" value="1"/>
</dbReference>
<organism evidence="3 4">
    <name type="scientific">Oxalobacter vibrioformis</name>
    <dbReference type="NCBI Taxonomy" id="933080"/>
    <lineage>
        <taxon>Bacteria</taxon>
        <taxon>Pseudomonadati</taxon>
        <taxon>Pseudomonadota</taxon>
        <taxon>Betaproteobacteria</taxon>
        <taxon>Burkholderiales</taxon>
        <taxon>Oxalobacteraceae</taxon>
        <taxon>Oxalobacter</taxon>
    </lineage>
</organism>
<dbReference type="AlphaFoldDB" id="A0A9E9P3S2"/>
<dbReference type="InterPro" id="IPR036700">
    <property type="entry name" value="BOBF_sf"/>
</dbReference>
<name>A0A9E9P3S2_9BURK</name>
<dbReference type="SUPFAM" id="SSF101756">
    <property type="entry name" value="Hypothetical protein YgiW"/>
    <property type="match status" value="1"/>
</dbReference>
<keyword evidence="2" id="KW-0812">Transmembrane</keyword>
<dbReference type="NCBIfam" id="NF033674">
    <property type="entry name" value="stress_OB_fold"/>
    <property type="match status" value="1"/>
</dbReference>
<protein>
    <submittedName>
        <fullName evidence="3">YgiW/YdeI family stress tolerance OB fold protein</fullName>
    </submittedName>
</protein>
<dbReference type="InterPro" id="IPR016052">
    <property type="entry name" value="YgiW/YdeI"/>
</dbReference>
<keyword evidence="2" id="KW-1133">Transmembrane helix</keyword>
<keyword evidence="2" id="KW-0472">Membrane</keyword>
<dbReference type="Pfam" id="PF04076">
    <property type="entry name" value="BOF"/>
    <property type="match status" value="1"/>
</dbReference>
<accession>A0A9E9P3S2</accession>
<evidence type="ECO:0000256" key="2">
    <source>
        <dbReference type="SAM" id="Phobius"/>
    </source>
</evidence>
<dbReference type="Gene3D" id="2.40.50.200">
    <property type="entry name" value="Bacterial OB-fold"/>
    <property type="match status" value="1"/>
</dbReference>
<evidence type="ECO:0000313" key="4">
    <source>
        <dbReference type="Proteomes" id="UP001156215"/>
    </source>
</evidence>
<dbReference type="PANTHER" id="PTHR36571:SF1">
    <property type="entry name" value="PROTEIN YGIW"/>
    <property type="match status" value="1"/>
</dbReference>